<dbReference type="Proteomes" id="UP000253303">
    <property type="component" value="Unassembled WGS sequence"/>
</dbReference>
<feature type="compositionally biased region" description="Basic and acidic residues" evidence="1">
    <location>
        <begin position="576"/>
        <end position="641"/>
    </location>
</feature>
<dbReference type="SUPFAM" id="SSF52540">
    <property type="entry name" value="P-loop containing nucleoside triphosphate hydrolases"/>
    <property type="match status" value="1"/>
</dbReference>
<dbReference type="GO" id="GO:0005524">
    <property type="term" value="F:ATP binding"/>
    <property type="evidence" value="ECO:0007669"/>
    <property type="project" value="TreeGrafter"/>
</dbReference>
<proteinExistence type="predicted"/>
<dbReference type="PANTHER" id="PTHR43384">
    <property type="entry name" value="SEPTUM SITE-DETERMINING PROTEIN MIND HOMOLOG, CHLOROPLASTIC-RELATED"/>
    <property type="match status" value="1"/>
</dbReference>
<feature type="region of interest" description="Disordered" evidence="1">
    <location>
        <begin position="1117"/>
        <end position="1136"/>
    </location>
</feature>
<gene>
    <name evidence="3" type="ORF">DP939_18995</name>
</gene>
<evidence type="ECO:0000313" key="4">
    <source>
        <dbReference type="Proteomes" id="UP000253303"/>
    </source>
</evidence>
<keyword evidence="2" id="KW-0812">Transmembrane</keyword>
<feature type="compositionally biased region" description="Basic and acidic residues" evidence="1">
    <location>
        <begin position="666"/>
        <end position="732"/>
    </location>
</feature>
<feature type="compositionally biased region" description="Basic and acidic residues" evidence="1">
    <location>
        <begin position="463"/>
        <end position="500"/>
    </location>
</feature>
<comment type="caution">
    <text evidence="3">The sequence shown here is derived from an EMBL/GenBank/DDBJ whole genome shotgun (WGS) entry which is preliminary data.</text>
</comment>
<evidence type="ECO:0000313" key="3">
    <source>
        <dbReference type="EMBL" id="RBQ18581.1"/>
    </source>
</evidence>
<organism evidence="3 4">
    <name type="scientific">Spongiactinospora rosea</name>
    <dbReference type="NCBI Taxonomy" id="2248750"/>
    <lineage>
        <taxon>Bacteria</taxon>
        <taxon>Bacillati</taxon>
        <taxon>Actinomycetota</taxon>
        <taxon>Actinomycetes</taxon>
        <taxon>Streptosporangiales</taxon>
        <taxon>Streptosporangiaceae</taxon>
        <taxon>Spongiactinospora</taxon>
    </lineage>
</organism>
<dbReference type="RefSeq" id="WP_113982055.1">
    <property type="nucleotide sequence ID" value="NZ_QMEY01000007.1"/>
</dbReference>
<feature type="compositionally biased region" description="Basic and acidic residues" evidence="1">
    <location>
        <begin position="259"/>
        <end position="272"/>
    </location>
</feature>
<keyword evidence="2" id="KW-0472">Membrane</keyword>
<dbReference type="GO" id="GO:0016887">
    <property type="term" value="F:ATP hydrolysis activity"/>
    <property type="evidence" value="ECO:0007669"/>
    <property type="project" value="TreeGrafter"/>
</dbReference>
<dbReference type="GO" id="GO:0009898">
    <property type="term" value="C:cytoplasmic side of plasma membrane"/>
    <property type="evidence" value="ECO:0007669"/>
    <property type="project" value="TreeGrafter"/>
</dbReference>
<dbReference type="Pfam" id="PF12648">
    <property type="entry name" value="TcpE"/>
    <property type="match status" value="1"/>
</dbReference>
<dbReference type="InterPro" id="IPR025608">
    <property type="entry name" value="TcpE"/>
</dbReference>
<feature type="compositionally biased region" description="Low complexity" evidence="1">
    <location>
        <begin position="274"/>
        <end position="303"/>
    </location>
</feature>
<evidence type="ECO:0000256" key="1">
    <source>
        <dbReference type="SAM" id="MobiDB-lite"/>
    </source>
</evidence>
<dbReference type="OrthoDB" id="3204399at2"/>
<protein>
    <recommendedName>
        <fullName evidence="5">MinD-like ATPase involved in chromosome partitioning or flagellar assembly</fullName>
    </recommendedName>
</protein>
<dbReference type="AlphaFoldDB" id="A0A366LXC9"/>
<keyword evidence="2" id="KW-1133">Transmembrane helix</keyword>
<feature type="region of interest" description="Disordered" evidence="1">
    <location>
        <begin position="666"/>
        <end position="818"/>
    </location>
</feature>
<evidence type="ECO:0008006" key="5">
    <source>
        <dbReference type="Google" id="ProtNLM"/>
    </source>
</evidence>
<dbReference type="InterPro" id="IPR027417">
    <property type="entry name" value="P-loop_NTPase"/>
</dbReference>
<feature type="compositionally biased region" description="Basic and acidic residues" evidence="1">
    <location>
        <begin position="782"/>
        <end position="793"/>
    </location>
</feature>
<feature type="compositionally biased region" description="Basic and acidic residues" evidence="1">
    <location>
        <begin position="510"/>
        <end position="568"/>
    </location>
</feature>
<dbReference type="EMBL" id="QMEY01000007">
    <property type="protein sequence ID" value="RBQ18581.1"/>
    <property type="molecule type" value="Genomic_DNA"/>
</dbReference>
<dbReference type="Gene3D" id="3.40.50.300">
    <property type="entry name" value="P-loop containing nucleotide triphosphate hydrolases"/>
    <property type="match status" value="1"/>
</dbReference>
<feature type="region of interest" description="Disordered" evidence="1">
    <location>
        <begin position="229"/>
        <end position="315"/>
    </location>
</feature>
<feature type="compositionally biased region" description="Low complexity" evidence="1">
    <location>
        <begin position="339"/>
        <end position="354"/>
    </location>
</feature>
<feature type="compositionally biased region" description="Basic residues" evidence="1">
    <location>
        <begin position="131"/>
        <end position="146"/>
    </location>
</feature>
<evidence type="ECO:0000256" key="2">
    <source>
        <dbReference type="SAM" id="Phobius"/>
    </source>
</evidence>
<keyword evidence="4" id="KW-1185">Reference proteome</keyword>
<dbReference type="GO" id="GO:0005829">
    <property type="term" value="C:cytosol"/>
    <property type="evidence" value="ECO:0007669"/>
    <property type="project" value="TreeGrafter"/>
</dbReference>
<feature type="compositionally biased region" description="Low complexity" evidence="1">
    <location>
        <begin position="147"/>
        <end position="180"/>
    </location>
</feature>
<dbReference type="PANTHER" id="PTHR43384:SF14">
    <property type="entry name" value="ESX-1 SECRETION-ASSOCIATED PROTEIN ESPI"/>
    <property type="match status" value="1"/>
</dbReference>
<feature type="transmembrane region" description="Helical" evidence="2">
    <location>
        <begin position="24"/>
        <end position="48"/>
    </location>
</feature>
<accession>A0A366LXC9</accession>
<dbReference type="InterPro" id="IPR050625">
    <property type="entry name" value="ParA/MinD_ATPase"/>
</dbReference>
<feature type="compositionally biased region" description="Basic and acidic residues" evidence="1">
    <location>
        <begin position="429"/>
        <end position="455"/>
    </location>
</feature>
<feature type="transmembrane region" description="Helical" evidence="2">
    <location>
        <begin position="60"/>
        <end position="78"/>
    </location>
</feature>
<feature type="region of interest" description="Disordered" evidence="1">
    <location>
        <begin position="129"/>
        <end position="214"/>
    </location>
</feature>
<sequence>MDLPTYTNIWRIEKRLYKLYDLRLPMPLPIVWIGVFMGVLVPWSLFLWLVGLDFVTPWHVVYLVPPGIVTWLSTRPVIENKRLNELMQSQIRYLGEPRTWCRMAPSAEPAEIVFHARVWRVAPLPEPVKGKAARKARHAAKSRGRAQRATPARQVRPAVAAAAAAASTAPVAPEAAPAVSGTREAPALGAGRTPRRGVAPALSPSPGTAVAPPDRASVALPSVAFRAPGQEAQAEGPQDGAERPAAPPLGGGRIGRLHVVPDRGEEAEEGLRESGAGAENGGSADSSGAAAAAASASASPSPSVERREPAAPVAPIGADALRRLRRLAASVEGPGGGDPSSSSSYGGAGKAAYSGIGGGEQESTPESGESARASHRRGQPPLPDARRVWPPDPAEPTPQVKAEQEEHGTAPEPPTPAAPNRARRHAAGKGKEAAAHGQAEPERGAEEREQVEPGRSEAVAAESAERVPDAARRDEQEESAARDEAAREAAAREQVERELQEQELAALEAARQKREAREAAARQQAEREAAARAEAEQEAREQADQEAREAAARVRAEQAQAERAEREAAATAEAEQAEREAAARVEAERERAEQAEREVAARVEAEREAGEVAAREQAEREAAEREREAAARVQAEQERAEAEREVAARVEAEREAREVAAREQAEREAARVRAEREAVEREGVTAEAVRRQEVAALERARRQRVEREAAAARERARREAAEREAAAREATERQAAARRRAAGRGVEGGPAGREAAENGVPALPGPKRQGPQREGRQGPFREAAEQEGQREGQPRVSIRAVQEPPAPVPVAPPTEGGGKVRRVESVVGRDGSGGGWRRLAQVVIGSGGSRTDGSEIDEARARAVFNGSRRVVVLGCTGGAGQTTTALMLGHAFAMHRDDGVLALDANLGDHTLTSKIQADSPETLSSLLAGLDDVGGYLGMRAYTTRTPSGLEVVGADTDAGAEQRMADRTLFSDQRIGQAMDMFDHYYRLVVVDPAAALAARFLPYADQLVLVVPASEDGPDAVAMTYEWLDGHGCAELRRRAVMVVNGVSRRSMAAVEQAEAVARGRCRAIVRVPWEDDLAPGGSGPMEPERMRAAGRRAYLALAGVVVAGFAVPPHTGDQGNQGKRSEEEVAQ</sequence>
<reference evidence="3 4" key="1">
    <citation type="submission" date="2018-06" db="EMBL/GenBank/DDBJ databases">
        <title>Sphaerisporangium craniellae sp. nov., isolated from a marine sponge in the South China Sea.</title>
        <authorList>
            <person name="Li L."/>
        </authorList>
    </citation>
    <scope>NUCLEOTIDE SEQUENCE [LARGE SCALE GENOMIC DNA]</scope>
    <source>
        <strain evidence="3 4">LHW63015</strain>
    </source>
</reference>
<dbReference type="GO" id="GO:0051782">
    <property type="term" value="P:negative regulation of cell division"/>
    <property type="evidence" value="ECO:0007669"/>
    <property type="project" value="TreeGrafter"/>
</dbReference>
<name>A0A366LXC9_9ACTN</name>
<feature type="region of interest" description="Disordered" evidence="1">
    <location>
        <begin position="330"/>
        <end position="641"/>
    </location>
</feature>